<dbReference type="SUPFAM" id="SSF55729">
    <property type="entry name" value="Acyl-CoA N-acyltransferases (Nat)"/>
    <property type="match status" value="1"/>
</dbReference>
<dbReference type="PATRIC" id="fig|1324352.5.peg.2494"/>
<feature type="domain" description="N-acetyltransferase" evidence="3">
    <location>
        <begin position="2"/>
        <end position="157"/>
    </location>
</feature>
<dbReference type="STRING" id="1324352.OK18_11990"/>
<dbReference type="Gene3D" id="3.40.630.30">
    <property type="match status" value="1"/>
</dbReference>
<dbReference type="InterPro" id="IPR000182">
    <property type="entry name" value="GNAT_dom"/>
</dbReference>
<name>A0A0G3M5E0_CHRGL</name>
<evidence type="ECO:0000256" key="1">
    <source>
        <dbReference type="ARBA" id="ARBA00022679"/>
    </source>
</evidence>
<reference evidence="4 5" key="1">
    <citation type="submission" date="2014-11" db="EMBL/GenBank/DDBJ databases">
        <authorList>
            <person name="Park G.-S."/>
            <person name="Hong S.-J."/>
            <person name="Jung B.K."/>
            <person name="Khan A.R."/>
            <person name="Kwak Y."/>
            <person name="Shin J.-H."/>
        </authorList>
    </citation>
    <scope>NUCLEOTIDE SEQUENCE [LARGE SCALE GENOMIC DNA]</scope>
    <source>
        <strain evidence="4 5">DSM 27622</strain>
    </source>
</reference>
<dbReference type="PANTHER" id="PTHR43420">
    <property type="entry name" value="ACETYLTRANSFERASE"/>
    <property type="match status" value="1"/>
</dbReference>
<dbReference type="AlphaFoldDB" id="A0A0G3M5E0"/>
<dbReference type="EMBL" id="CP009928">
    <property type="protein sequence ID" value="AKK73233.1"/>
    <property type="molecule type" value="Genomic_DNA"/>
</dbReference>
<dbReference type="RefSeq" id="WP_050022109.1">
    <property type="nucleotide sequence ID" value="NZ_CP009928.1"/>
</dbReference>
<evidence type="ECO:0000259" key="3">
    <source>
        <dbReference type="PROSITE" id="PS51186"/>
    </source>
</evidence>
<dbReference type="InterPro" id="IPR050680">
    <property type="entry name" value="YpeA/RimI_acetyltransf"/>
</dbReference>
<keyword evidence="2" id="KW-0012">Acyltransferase</keyword>
<organism evidence="4 5">
    <name type="scientific">Chryseobacterium gallinarum</name>
    <dbReference type="NCBI Taxonomy" id="1324352"/>
    <lineage>
        <taxon>Bacteria</taxon>
        <taxon>Pseudomonadati</taxon>
        <taxon>Bacteroidota</taxon>
        <taxon>Flavobacteriia</taxon>
        <taxon>Flavobacteriales</taxon>
        <taxon>Weeksellaceae</taxon>
        <taxon>Chryseobacterium group</taxon>
        <taxon>Chryseobacterium</taxon>
    </lineage>
</organism>
<dbReference type="Pfam" id="PF00583">
    <property type="entry name" value="Acetyltransf_1"/>
    <property type="match status" value="1"/>
</dbReference>
<accession>A0A0G3M5E0</accession>
<dbReference type="KEGG" id="cgn:OK18_11990"/>
<gene>
    <name evidence="4" type="ORF">OK18_11990</name>
</gene>
<proteinExistence type="predicted"/>
<evidence type="ECO:0000313" key="4">
    <source>
        <dbReference type="EMBL" id="AKK73233.1"/>
    </source>
</evidence>
<evidence type="ECO:0000256" key="2">
    <source>
        <dbReference type="ARBA" id="ARBA00023315"/>
    </source>
</evidence>
<dbReference type="InterPro" id="IPR016181">
    <property type="entry name" value="Acyl_CoA_acyltransferase"/>
</dbReference>
<protein>
    <submittedName>
        <fullName evidence="4">GNAT family acetyltransferase</fullName>
    </submittedName>
</protein>
<keyword evidence="1 4" id="KW-0808">Transferase</keyword>
<dbReference type="CDD" id="cd04301">
    <property type="entry name" value="NAT_SF"/>
    <property type="match status" value="1"/>
</dbReference>
<dbReference type="GO" id="GO:0016747">
    <property type="term" value="F:acyltransferase activity, transferring groups other than amino-acyl groups"/>
    <property type="evidence" value="ECO:0007669"/>
    <property type="project" value="InterPro"/>
</dbReference>
<dbReference type="OrthoDB" id="66776at2"/>
<dbReference type="Proteomes" id="UP000035213">
    <property type="component" value="Chromosome"/>
</dbReference>
<evidence type="ECO:0000313" key="5">
    <source>
        <dbReference type="Proteomes" id="UP000035213"/>
    </source>
</evidence>
<sequence length="157" mass="17754">MVSLKFFNPGDFSGINYVLDEDQLRFTASVEQALENIKARNGKDAFPIIILEDENPAGFFVLDFGKDKLDMTDNEHAVLIRSLSVNPAMQGRGIGKEAMMKVDDFVRKHFGNCNEIVLAVNQKNQSAYHLYTRTGYSYDGKTRAGRSGLQYLMYKKL</sequence>
<dbReference type="PROSITE" id="PS51186">
    <property type="entry name" value="GNAT"/>
    <property type="match status" value="1"/>
</dbReference>